<evidence type="ECO:0000256" key="1">
    <source>
        <dbReference type="ARBA" id="ARBA00022833"/>
    </source>
</evidence>
<keyword evidence="9" id="KW-1185">Reference proteome</keyword>
<dbReference type="GO" id="GO:0003677">
    <property type="term" value="F:DNA binding"/>
    <property type="evidence" value="ECO:0007669"/>
    <property type="project" value="UniProtKB-KW"/>
</dbReference>
<dbReference type="STRING" id="602072.A0A1R3R8F7"/>
<evidence type="ECO:0000256" key="5">
    <source>
        <dbReference type="ARBA" id="ARBA00023242"/>
    </source>
</evidence>
<dbReference type="InterPro" id="IPR052073">
    <property type="entry name" value="Amide_Lactam_Regulators"/>
</dbReference>
<reference evidence="9" key="1">
    <citation type="journal article" date="2017" name="Genome Biol.">
        <title>Comparative genomics reveals high biological diversity and specific adaptations in the industrially and medically important fungal genus Aspergillus.</title>
        <authorList>
            <person name="de Vries R.P."/>
            <person name="Riley R."/>
            <person name="Wiebenga A."/>
            <person name="Aguilar-Osorio G."/>
            <person name="Amillis S."/>
            <person name="Uchima C.A."/>
            <person name="Anderluh G."/>
            <person name="Asadollahi M."/>
            <person name="Askin M."/>
            <person name="Barry K."/>
            <person name="Battaglia E."/>
            <person name="Bayram O."/>
            <person name="Benocci T."/>
            <person name="Braus-Stromeyer S.A."/>
            <person name="Caldana C."/>
            <person name="Canovas D."/>
            <person name="Cerqueira G.C."/>
            <person name="Chen F."/>
            <person name="Chen W."/>
            <person name="Choi C."/>
            <person name="Clum A."/>
            <person name="Dos Santos R.A."/>
            <person name="Damasio A.R."/>
            <person name="Diallinas G."/>
            <person name="Emri T."/>
            <person name="Fekete E."/>
            <person name="Flipphi M."/>
            <person name="Freyberg S."/>
            <person name="Gallo A."/>
            <person name="Gournas C."/>
            <person name="Habgood R."/>
            <person name="Hainaut M."/>
            <person name="Harispe M.L."/>
            <person name="Henrissat B."/>
            <person name="Hilden K.S."/>
            <person name="Hope R."/>
            <person name="Hossain A."/>
            <person name="Karabika E."/>
            <person name="Karaffa L."/>
            <person name="Karanyi Z."/>
            <person name="Krasevec N."/>
            <person name="Kuo A."/>
            <person name="Kusch H."/>
            <person name="LaButti K."/>
            <person name="Lagendijk E.L."/>
            <person name="Lapidus A."/>
            <person name="Levasseur A."/>
            <person name="Lindquist E."/>
            <person name="Lipzen A."/>
            <person name="Logrieco A.F."/>
            <person name="MacCabe A."/>
            <person name="Maekelae M.R."/>
            <person name="Malavazi I."/>
            <person name="Melin P."/>
            <person name="Meyer V."/>
            <person name="Mielnichuk N."/>
            <person name="Miskei M."/>
            <person name="Molnar A.P."/>
            <person name="Mule G."/>
            <person name="Ngan C.Y."/>
            <person name="Orejas M."/>
            <person name="Orosz E."/>
            <person name="Ouedraogo J.P."/>
            <person name="Overkamp K.M."/>
            <person name="Park H.-S."/>
            <person name="Perrone G."/>
            <person name="Piumi F."/>
            <person name="Punt P.J."/>
            <person name="Ram A.F."/>
            <person name="Ramon A."/>
            <person name="Rauscher S."/>
            <person name="Record E."/>
            <person name="Riano-Pachon D.M."/>
            <person name="Robert V."/>
            <person name="Roehrig J."/>
            <person name="Ruller R."/>
            <person name="Salamov A."/>
            <person name="Salih N.S."/>
            <person name="Samson R.A."/>
            <person name="Sandor E."/>
            <person name="Sanguinetti M."/>
            <person name="Schuetze T."/>
            <person name="Sepcic K."/>
            <person name="Shelest E."/>
            <person name="Sherlock G."/>
            <person name="Sophianopoulou V."/>
            <person name="Squina F.M."/>
            <person name="Sun H."/>
            <person name="Susca A."/>
            <person name="Todd R.B."/>
            <person name="Tsang A."/>
            <person name="Unkles S.E."/>
            <person name="van de Wiele N."/>
            <person name="van Rossen-Uffink D."/>
            <person name="Oliveira J.V."/>
            <person name="Vesth T.C."/>
            <person name="Visser J."/>
            <person name="Yu J.-H."/>
            <person name="Zhou M."/>
            <person name="Andersen M.R."/>
            <person name="Archer D.B."/>
            <person name="Baker S.E."/>
            <person name="Benoit I."/>
            <person name="Brakhage A.A."/>
            <person name="Braus G.H."/>
            <person name="Fischer R."/>
            <person name="Frisvad J.C."/>
            <person name="Goldman G.H."/>
            <person name="Houbraken J."/>
            <person name="Oakley B."/>
            <person name="Pocsi I."/>
            <person name="Scazzocchio C."/>
            <person name="Seiboth B."/>
            <person name="vanKuyk P.A."/>
            <person name="Wortman J."/>
            <person name="Dyer P.S."/>
            <person name="Grigoriev I.V."/>
        </authorList>
    </citation>
    <scope>NUCLEOTIDE SEQUENCE [LARGE SCALE GENOMIC DNA]</scope>
    <source>
        <strain evidence="9">ITEM 5010</strain>
    </source>
</reference>
<keyword evidence="2" id="KW-0805">Transcription regulation</keyword>
<dbReference type="CDD" id="cd12148">
    <property type="entry name" value="fungal_TF_MHR"/>
    <property type="match status" value="1"/>
</dbReference>
<dbReference type="InterPro" id="IPR007219">
    <property type="entry name" value="XnlR_reg_dom"/>
</dbReference>
<dbReference type="VEuPathDB" id="FungiDB:ASPCADRAFT_155953"/>
<evidence type="ECO:0000256" key="6">
    <source>
        <dbReference type="SAM" id="MobiDB-lite"/>
    </source>
</evidence>
<evidence type="ECO:0000256" key="2">
    <source>
        <dbReference type="ARBA" id="ARBA00023015"/>
    </source>
</evidence>
<evidence type="ECO:0000256" key="4">
    <source>
        <dbReference type="ARBA" id="ARBA00023163"/>
    </source>
</evidence>
<dbReference type="GO" id="GO:0008270">
    <property type="term" value="F:zinc ion binding"/>
    <property type="evidence" value="ECO:0007669"/>
    <property type="project" value="InterPro"/>
</dbReference>
<keyword evidence="3" id="KW-0238">DNA-binding</keyword>
<protein>
    <recommendedName>
        <fullName evidence="7">Xylanolytic transcriptional activator regulatory domain-containing protein</fullName>
    </recommendedName>
</protein>
<evidence type="ECO:0000256" key="3">
    <source>
        <dbReference type="ARBA" id="ARBA00023125"/>
    </source>
</evidence>
<keyword evidence="1" id="KW-0862">Zinc</keyword>
<feature type="domain" description="Xylanolytic transcriptional activator regulatory" evidence="7">
    <location>
        <begin position="254"/>
        <end position="323"/>
    </location>
</feature>
<dbReference type="SMART" id="SM00906">
    <property type="entry name" value="Fungal_trans"/>
    <property type="match status" value="1"/>
</dbReference>
<accession>A0A1R3R8F7</accession>
<dbReference type="EMBL" id="KV907514">
    <property type="protein sequence ID" value="OOF90764.1"/>
    <property type="molecule type" value="Genomic_DNA"/>
</dbReference>
<dbReference type="GO" id="GO:0006351">
    <property type="term" value="P:DNA-templated transcription"/>
    <property type="evidence" value="ECO:0007669"/>
    <property type="project" value="InterPro"/>
</dbReference>
<dbReference type="AlphaFoldDB" id="A0A1R3R8F7"/>
<sequence>MCYLPTKKERCRHLDIPIRSSQNHIQTRTRSHVPRQQQQETALRDNLNTTLSQTERFVGDLNPEAVIREKLDSTDGNHLRDRIGLWISSPAIRSHREHVSEPDPKLIGHSPKDSLKVQTVTSMLNQQYASCMDACGHLPLSTRSHLLSIFFNKVNHVLPLVDQISFSQAHSDGTASVFLERAICLVAAKDRAASTHLRLIDNGPSISSRSFCSKLYEGLVVALNVGLEPDRLSRIRILALMSLHCEGYEGAEAASMHLCQAIHQAQTVGLHLDRPGRRPGDSLSCLFWCLWSLDRMHACLGGRPVLLAACDIGIEKPTVRDMSPKSAFDIWFAISDLLSNVISFYRPPADHTVGWEGEFPAFAAITGDKLRDDLDFATLGLLELYYHAVAILSCRYRLSHRSDESRPSYIRQGLAAIRIHSIAATECSQELPPLPIVPYALTLSMGVSYQHFRSSKLITHLGRARTSLEACCTLLERLGGYWYSAEAMARLGRMALYQIDEVQLGHHHNGRAASAPPNPRGCLSTSPSSYVDAAQGALSNIRSNAPSAALVQELLPRPSCTQENFPPDPDQDNFANIDMLFGDFLDLSLPTNFWDPVFFTEPPPET</sequence>
<feature type="region of interest" description="Disordered" evidence="6">
    <location>
        <begin position="22"/>
        <end position="41"/>
    </location>
</feature>
<dbReference type="OrthoDB" id="10031947at2759"/>
<dbReference type="PANTHER" id="PTHR47171:SF6">
    <property type="entry name" value="SPECIFIC TRANSCRIPTION FACTOR, PUTATIVE (AFU_ORTHOLOGUE AFUA_2G06130)-RELATED"/>
    <property type="match status" value="1"/>
</dbReference>
<dbReference type="Proteomes" id="UP000188318">
    <property type="component" value="Unassembled WGS sequence"/>
</dbReference>
<dbReference type="PANTHER" id="PTHR47171">
    <property type="entry name" value="FARA-RELATED"/>
    <property type="match status" value="1"/>
</dbReference>
<dbReference type="OMA" id="DHTVGWE"/>
<evidence type="ECO:0000313" key="8">
    <source>
        <dbReference type="EMBL" id="OOF90764.1"/>
    </source>
</evidence>
<proteinExistence type="predicted"/>
<name>A0A1R3R8F7_ASPC5</name>
<organism evidence="8 9">
    <name type="scientific">Aspergillus carbonarius (strain ITEM 5010)</name>
    <dbReference type="NCBI Taxonomy" id="602072"/>
    <lineage>
        <taxon>Eukaryota</taxon>
        <taxon>Fungi</taxon>
        <taxon>Dikarya</taxon>
        <taxon>Ascomycota</taxon>
        <taxon>Pezizomycotina</taxon>
        <taxon>Eurotiomycetes</taxon>
        <taxon>Eurotiomycetidae</taxon>
        <taxon>Eurotiales</taxon>
        <taxon>Aspergillaceae</taxon>
        <taxon>Aspergillus</taxon>
        <taxon>Aspergillus subgen. Circumdati</taxon>
    </lineage>
</organism>
<gene>
    <name evidence="8" type="ORF">ASPCADRAFT_155953</name>
</gene>
<evidence type="ECO:0000313" key="9">
    <source>
        <dbReference type="Proteomes" id="UP000188318"/>
    </source>
</evidence>
<keyword evidence="5" id="KW-0539">Nucleus</keyword>
<keyword evidence="4" id="KW-0804">Transcription</keyword>
<evidence type="ECO:0000259" key="7">
    <source>
        <dbReference type="SMART" id="SM00906"/>
    </source>
</evidence>
<dbReference type="Pfam" id="PF04082">
    <property type="entry name" value="Fungal_trans"/>
    <property type="match status" value="1"/>
</dbReference>